<dbReference type="EMBL" id="KB632420">
    <property type="protein sequence ID" value="ERL95321.1"/>
    <property type="molecule type" value="Genomic_DNA"/>
</dbReference>
<proteinExistence type="predicted"/>
<evidence type="ECO:0000313" key="1">
    <source>
        <dbReference type="EMBL" id="ERL95321.1"/>
    </source>
</evidence>
<accession>U4UY61</accession>
<dbReference type="STRING" id="77166.U4UY61"/>
<organism evidence="1 2">
    <name type="scientific">Dendroctonus ponderosae</name>
    <name type="common">Mountain pine beetle</name>
    <dbReference type="NCBI Taxonomy" id="77166"/>
    <lineage>
        <taxon>Eukaryota</taxon>
        <taxon>Metazoa</taxon>
        <taxon>Ecdysozoa</taxon>
        <taxon>Arthropoda</taxon>
        <taxon>Hexapoda</taxon>
        <taxon>Insecta</taxon>
        <taxon>Pterygota</taxon>
        <taxon>Neoptera</taxon>
        <taxon>Endopterygota</taxon>
        <taxon>Coleoptera</taxon>
        <taxon>Polyphaga</taxon>
        <taxon>Cucujiformia</taxon>
        <taxon>Curculionidae</taxon>
        <taxon>Scolytinae</taxon>
        <taxon>Dendroctonus</taxon>
    </lineage>
</organism>
<dbReference type="InterPro" id="IPR052958">
    <property type="entry name" value="IFN-induced_PKR_regulator"/>
</dbReference>
<sequence length="265" mass="29476">MISDAVDGNPRLTGVALAEIVENLCLKFNIDLSWCVGIGTDSCSVIASDKKGAVQELSKKAVNAKRCPCSNHALNNTLATSSKVVSCRNTSATMRKVVTFANASAKRHQLFEKELGVSIVLQTSSIDLKRATDAITDTMSVLRTKREKVDPVFRQLFEEAKQVAEQTLCPRIVSRQTHRANNQLAQSAEKYFRRAVYIPLLDSVINDLEDRLSPDVLNLFQLGVFIPKVDCANEDEDLELFNNYKRISPVEGKMEAHWEYAAVNL</sequence>
<gene>
    <name evidence="1" type="ORF">D910_12587</name>
</gene>
<protein>
    <recommendedName>
        <fullName evidence="3">DUF4371 domain-containing protein</fullName>
    </recommendedName>
</protein>
<reference evidence="1 2" key="1">
    <citation type="journal article" date="2013" name="Genome Biol.">
        <title>Draft genome of the mountain pine beetle, Dendroctonus ponderosae Hopkins, a major forest pest.</title>
        <authorList>
            <person name="Keeling C.I."/>
            <person name="Yuen M.M."/>
            <person name="Liao N.Y."/>
            <person name="Docking T.R."/>
            <person name="Chan S.K."/>
            <person name="Taylor G.A."/>
            <person name="Palmquist D.L."/>
            <person name="Jackman S.D."/>
            <person name="Nguyen A."/>
            <person name="Li M."/>
            <person name="Henderson H."/>
            <person name="Janes J.K."/>
            <person name="Zhao Y."/>
            <person name="Pandoh P."/>
            <person name="Moore R."/>
            <person name="Sperling F.A."/>
            <person name="Huber D.P."/>
            <person name="Birol I."/>
            <person name="Jones S.J."/>
            <person name="Bohlmann J."/>
        </authorList>
    </citation>
    <scope>NUCLEOTIDE SEQUENCE</scope>
</reference>
<evidence type="ECO:0008006" key="3">
    <source>
        <dbReference type="Google" id="ProtNLM"/>
    </source>
</evidence>
<dbReference type="PANTHER" id="PTHR46289">
    <property type="entry name" value="52 KDA REPRESSOR OF THE INHIBITOR OF THE PROTEIN KINASE-LIKE PROTEIN-RELATED"/>
    <property type="match status" value="1"/>
</dbReference>
<evidence type="ECO:0000313" key="2">
    <source>
        <dbReference type="Proteomes" id="UP000030742"/>
    </source>
</evidence>
<name>U4UY61_DENPD</name>
<dbReference type="SUPFAM" id="SSF53098">
    <property type="entry name" value="Ribonuclease H-like"/>
    <property type="match status" value="1"/>
</dbReference>
<dbReference type="InterPro" id="IPR012337">
    <property type="entry name" value="RNaseH-like_sf"/>
</dbReference>
<dbReference type="PANTHER" id="PTHR46289:SF14">
    <property type="entry name" value="DUF4371 DOMAIN-CONTAINING PROTEIN"/>
    <property type="match status" value="1"/>
</dbReference>
<dbReference type="AlphaFoldDB" id="U4UY61"/>
<dbReference type="Proteomes" id="UP000030742">
    <property type="component" value="Unassembled WGS sequence"/>
</dbReference>